<gene>
    <name evidence="3" type="ORF">HYH03_012050</name>
</gene>
<evidence type="ECO:0000313" key="4">
    <source>
        <dbReference type="Proteomes" id="UP000612055"/>
    </source>
</evidence>
<evidence type="ECO:0000256" key="2">
    <source>
        <dbReference type="SAM" id="Phobius"/>
    </source>
</evidence>
<feature type="compositionally biased region" description="Low complexity" evidence="1">
    <location>
        <begin position="266"/>
        <end position="279"/>
    </location>
</feature>
<keyword evidence="2" id="KW-0472">Membrane</keyword>
<dbReference type="Proteomes" id="UP000612055">
    <property type="component" value="Unassembled WGS sequence"/>
</dbReference>
<feature type="transmembrane region" description="Helical" evidence="2">
    <location>
        <begin position="431"/>
        <end position="447"/>
    </location>
</feature>
<dbReference type="OrthoDB" id="551924at2759"/>
<feature type="transmembrane region" description="Helical" evidence="2">
    <location>
        <begin position="387"/>
        <end position="410"/>
    </location>
</feature>
<evidence type="ECO:0000256" key="1">
    <source>
        <dbReference type="SAM" id="MobiDB-lite"/>
    </source>
</evidence>
<keyword evidence="2" id="KW-1133">Transmembrane helix</keyword>
<dbReference type="AlphaFoldDB" id="A0A835XW30"/>
<feature type="transmembrane region" description="Helical" evidence="2">
    <location>
        <begin position="344"/>
        <end position="367"/>
    </location>
</feature>
<feature type="compositionally biased region" description="Acidic residues" evidence="1">
    <location>
        <begin position="255"/>
        <end position="265"/>
    </location>
</feature>
<comment type="caution">
    <text evidence="3">The sequence shown here is derived from an EMBL/GenBank/DDBJ whole genome shotgun (WGS) entry which is preliminary data.</text>
</comment>
<feature type="region of interest" description="Disordered" evidence="1">
    <location>
        <begin position="246"/>
        <end position="316"/>
    </location>
</feature>
<keyword evidence="4" id="KW-1185">Reference proteome</keyword>
<reference evidence="3" key="1">
    <citation type="journal article" date="2020" name="bioRxiv">
        <title>Comparative genomics of Chlamydomonas.</title>
        <authorList>
            <person name="Craig R.J."/>
            <person name="Hasan A.R."/>
            <person name="Ness R.W."/>
            <person name="Keightley P.D."/>
        </authorList>
    </citation>
    <scope>NUCLEOTIDE SEQUENCE</scope>
    <source>
        <strain evidence="3">CCAP 11/70</strain>
    </source>
</reference>
<organism evidence="3 4">
    <name type="scientific">Edaphochlamys debaryana</name>
    <dbReference type="NCBI Taxonomy" id="47281"/>
    <lineage>
        <taxon>Eukaryota</taxon>
        <taxon>Viridiplantae</taxon>
        <taxon>Chlorophyta</taxon>
        <taxon>core chlorophytes</taxon>
        <taxon>Chlorophyceae</taxon>
        <taxon>CS clade</taxon>
        <taxon>Chlamydomonadales</taxon>
        <taxon>Chlamydomonadales incertae sedis</taxon>
        <taxon>Edaphochlamys</taxon>
    </lineage>
</organism>
<proteinExistence type="predicted"/>
<keyword evidence="2" id="KW-0812">Transmembrane</keyword>
<accession>A0A835XW30</accession>
<evidence type="ECO:0000313" key="3">
    <source>
        <dbReference type="EMBL" id="KAG2489411.1"/>
    </source>
</evidence>
<sequence length="449" mass="44636">MKVQRARVAIIALGALAVAALCVVLLHPTWHAALHRTLGARKDDSGCKGAAERAFQADSALLSRFSASHGWVRLADPDETLDDVLADLGAYRGALVVVTTGDGAPTRRTDDQPFASLAPAGDHGPTSAAAAAATPSTDGAAAGLAALAAPLAIMNSVAAGVEAVLGRRLFPVSVGLMQGPTVRGAPYALFDASSGRLLLDPALVAATWGPGGGGAGAVEGQPLALHLTTQLAGRLFEQIQAMLPGRLAGASPSDSDPDSGSESESLDASSATSASGSDLHGPKRSLLHDPSHSHTHSRSNEPFTSDPSDDPSPAAGPTGAAALSLLAAAVGGALPAAFAAAPPLWFCVLCPTVLGLVAPIAINMALNQLVGVLCAQLSLSDDQCFDLMLGALGLGFVLSLAAAVPIFFACQLPACAGRNVTQALAGGLKRVAAVGVGLAAAAAWAGLGA</sequence>
<feature type="transmembrane region" description="Helical" evidence="2">
    <location>
        <begin position="314"/>
        <end position="337"/>
    </location>
</feature>
<protein>
    <submittedName>
        <fullName evidence="3">Uncharacterized protein</fullName>
    </submittedName>
</protein>
<dbReference type="EMBL" id="JAEHOE010000073">
    <property type="protein sequence ID" value="KAG2489411.1"/>
    <property type="molecule type" value="Genomic_DNA"/>
</dbReference>
<name>A0A835XW30_9CHLO</name>